<keyword evidence="2" id="KW-0328">Glycosyltransferase</keyword>
<dbReference type="GO" id="GO:0016757">
    <property type="term" value="F:glycosyltransferase activity"/>
    <property type="evidence" value="ECO:0007669"/>
    <property type="project" value="UniProtKB-KW"/>
</dbReference>
<feature type="domain" description="HMW1" evidence="4">
    <location>
        <begin position="161"/>
        <end position="237"/>
    </location>
</feature>
<dbReference type="EMBL" id="FCOF02000002">
    <property type="protein sequence ID" value="SAK43256.1"/>
    <property type="molecule type" value="Genomic_DNA"/>
</dbReference>
<evidence type="ECO:0000256" key="3">
    <source>
        <dbReference type="ARBA" id="ARBA00022679"/>
    </source>
</evidence>
<evidence type="ECO:0000259" key="4">
    <source>
        <dbReference type="Pfam" id="PF18254"/>
    </source>
</evidence>
<evidence type="ECO:0000313" key="6">
    <source>
        <dbReference type="Proteomes" id="UP000054870"/>
    </source>
</evidence>
<dbReference type="OrthoDB" id="8608962at2"/>
<keyword evidence="3" id="KW-0808">Transferase</keyword>
<organism evidence="5 6">
    <name type="scientific">Caballeronia catudaia</name>
    <dbReference type="NCBI Taxonomy" id="1777136"/>
    <lineage>
        <taxon>Bacteria</taxon>
        <taxon>Pseudomonadati</taxon>
        <taxon>Pseudomonadota</taxon>
        <taxon>Betaproteobacteria</taxon>
        <taxon>Burkholderiales</taxon>
        <taxon>Burkholderiaceae</taxon>
        <taxon>Caballeronia</taxon>
    </lineage>
</organism>
<name>A0A157ZCJ2_9BURK</name>
<dbReference type="Pfam" id="PF18254">
    <property type="entry name" value="HMw1_D2"/>
    <property type="match status" value="1"/>
</dbReference>
<dbReference type="Gene3D" id="3.40.50.11380">
    <property type="match status" value="1"/>
</dbReference>
<keyword evidence="6" id="KW-1185">Reference proteome</keyword>
<dbReference type="PANTHER" id="PTHR44835:SF1">
    <property type="entry name" value="PROTEIN O-GLCNAC TRANSFERASE"/>
    <property type="match status" value="1"/>
</dbReference>
<dbReference type="PANTHER" id="PTHR44835">
    <property type="entry name" value="UDP-N-ACETYLGLUCOSAMINE--PEPTIDE N-ACETYLGLUCOSAMINYLTRANSFERASE SPINDLY-RELATED"/>
    <property type="match status" value="1"/>
</dbReference>
<dbReference type="Proteomes" id="UP000054870">
    <property type="component" value="Unassembled WGS sequence"/>
</dbReference>
<dbReference type="RefSeq" id="WP_061122532.1">
    <property type="nucleotide sequence ID" value="NZ_FCOF02000002.1"/>
</dbReference>
<evidence type="ECO:0000256" key="2">
    <source>
        <dbReference type="ARBA" id="ARBA00022676"/>
    </source>
</evidence>
<dbReference type="InterPro" id="IPR040542">
    <property type="entry name" value="HMW1_D2"/>
</dbReference>
<evidence type="ECO:0000313" key="5">
    <source>
        <dbReference type="EMBL" id="SAK43256.1"/>
    </source>
</evidence>
<dbReference type="Gene3D" id="3.40.50.2000">
    <property type="entry name" value="Glycogen Phosphorylase B"/>
    <property type="match status" value="1"/>
</dbReference>
<evidence type="ECO:0000256" key="1">
    <source>
        <dbReference type="ARBA" id="ARBA00004922"/>
    </source>
</evidence>
<dbReference type="InterPro" id="IPR051939">
    <property type="entry name" value="Glycosyltr_41/O-GlcNAc_trsf"/>
</dbReference>
<proteinExistence type="predicted"/>
<comment type="pathway">
    <text evidence="1">Protein modification; protein glycosylation.</text>
</comment>
<dbReference type="AlphaFoldDB" id="A0A157ZCJ2"/>
<gene>
    <name evidence="5" type="ORF">AWB75_00524</name>
</gene>
<dbReference type="SUPFAM" id="SSF53756">
    <property type="entry name" value="UDP-Glycosyltransferase/glycogen phosphorylase"/>
    <property type="match status" value="1"/>
</dbReference>
<reference evidence="5" key="1">
    <citation type="submission" date="2016-01" db="EMBL/GenBank/DDBJ databases">
        <authorList>
            <person name="Peeters C."/>
        </authorList>
    </citation>
    <scope>NUCLEOTIDE SEQUENCE [LARGE SCALE GENOMIC DNA]</scope>
    <source>
        <strain evidence="5">LMG 29318</strain>
    </source>
</reference>
<protein>
    <submittedName>
        <fullName evidence="5">TPR repeat-containing protein</fullName>
    </submittedName>
</protein>
<sequence length="624" mass="69780">MSNSFSVERFESYVYGGQFDEAVELLGQLKVFLRGLSGVDPRELMDTSGIWPPPKQSWLQERFASRMAAAIVSLLGNTDFPLTPARFARLSGCRALIQDFFGAAPLNNADHAARRFLPRLADDGTVQTPFPDAIKRLNLLCNSESHLPVDYSTCMRADRAATLNLAIAIAGDMFPGSADAHRQREALLDWLGTSLAQVEDLSEIELDPLLGLYMHCTYAEIDHRHAIKRSINRLVRTTLAKSGLANLDMNCGVMRRAKRARPLMLVVLDAFTDGHSIMRTHSRNLLAARAHFDIVAMCEPSSIGDSGREVFSRVIERRADSPFQQWLETIRDFAQTECPDVLYMPSVGMSFLTLAISNMRLAPLQIAGLGHPATTHSDCIDYVSVEDDYVGDPACFSEALLRLPKDGQPYRPSHKLETIKPRQKKVSAQVDIAIASSVMKLSPSFLAACREISERSKVPVVFHFLTSGGNFVTLLHLSRAVRHISRPNHIKIVGYQPYMDYMQYLNDMDMFLSPFPFGNTNGIVDAFTVGLPGVCKTGREVFERIDGAMFMRSYMPGWLVTDTAEEYVEAAVRLANNHEERESLRRYMLEKNVVQRFFEGRPEVFGEMVLDLVNEQKAAQAAQA</sequence>
<comment type="caution">
    <text evidence="5">The sequence shown here is derived from an EMBL/GenBank/DDBJ whole genome shotgun (WGS) entry which is preliminary data.</text>
</comment>
<accession>A0A157ZCJ2</accession>